<dbReference type="AlphaFoldDB" id="A0A5N1BPP4"/>
<dbReference type="GO" id="GO:0009401">
    <property type="term" value="P:phosphoenolpyruvate-dependent sugar phosphotransferase system"/>
    <property type="evidence" value="ECO:0007669"/>
    <property type="project" value="UniProtKB-KW"/>
</dbReference>
<dbReference type="PANTHER" id="PTHR34581:SF2">
    <property type="entry name" value="PTS SYSTEM N,N'-DIACETYLCHITOBIOSE-SPECIFIC EIIB COMPONENT"/>
    <property type="match status" value="1"/>
</dbReference>
<keyword evidence="4" id="KW-0808">Transferase</keyword>
<evidence type="ECO:0000256" key="4">
    <source>
        <dbReference type="ARBA" id="ARBA00022679"/>
    </source>
</evidence>
<keyword evidence="10" id="KW-1185">Reference proteome</keyword>
<keyword evidence="1" id="KW-0813">Transport</keyword>
<evidence type="ECO:0000256" key="1">
    <source>
        <dbReference type="ARBA" id="ARBA00022448"/>
    </source>
</evidence>
<dbReference type="GO" id="GO:0016301">
    <property type="term" value="F:kinase activity"/>
    <property type="evidence" value="ECO:0007669"/>
    <property type="project" value="UniProtKB-KW"/>
</dbReference>
<dbReference type="InterPro" id="IPR013012">
    <property type="entry name" value="PTS_EIIB_3"/>
</dbReference>
<keyword evidence="5" id="KW-0598">Phosphotransferase system</keyword>
<protein>
    <submittedName>
        <fullName evidence="9">PTS sugar transporter subunit IIB</fullName>
    </submittedName>
</protein>
<organism evidence="9 10">
    <name type="scientific">Aerococcus tenax</name>
    <dbReference type="NCBI Taxonomy" id="3078812"/>
    <lineage>
        <taxon>Bacteria</taxon>
        <taxon>Bacillati</taxon>
        <taxon>Bacillota</taxon>
        <taxon>Bacilli</taxon>
        <taxon>Lactobacillales</taxon>
        <taxon>Aerococcaceae</taxon>
        <taxon>Aerococcus</taxon>
    </lineage>
</organism>
<proteinExistence type="predicted"/>
<name>A0A5N1BPP4_9LACT</name>
<dbReference type="Pfam" id="PF02302">
    <property type="entry name" value="PTS_IIB"/>
    <property type="match status" value="1"/>
</dbReference>
<comment type="caution">
    <text evidence="9">The sequence shown here is derived from an EMBL/GenBank/DDBJ whole genome shotgun (WGS) entry which is preliminary data.</text>
</comment>
<evidence type="ECO:0000256" key="5">
    <source>
        <dbReference type="ARBA" id="ARBA00022683"/>
    </source>
</evidence>
<dbReference type="PANTHER" id="PTHR34581">
    <property type="entry name" value="PTS SYSTEM N,N'-DIACETYLCHITOBIOSE-SPECIFIC EIIB COMPONENT"/>
    <property type="match status" value="1"/>
</dbReference>
<evidence type="ECO:0000313" key="9">
    <source>
        <dbReference type="EMBL" id="KAA9242077.1"/>
    </source>
</evidence>
<evidence type="ECO:0000256" key="7">
    <source>
        <dbReference type="PROSITE-ProRule" id="PRU00423"/>
    </source>
</evidence>
<feature type="domain" description="PTS EIIB type-3" evidence="8">
    <location>
        <begin position="3"/>
        <end position="105"/>
    </location>
</feature>
<evidence type="ECO:0000259" key="8">
    <source>
        <dbReference type="PROSITE" id="PS51100"/>
    </source>
</evidence>
<dbReference type="Gene3D" id="3.40.50.2300">
    <property type="match status" value="1"/>
</dbReference>
<reference evidence="10" key="1">
    <citation type="submission" date="2019-09" db="EMBL/GenBank/DDBJ databases">
        <title>Draft genome sequence assemblies of isolates from the urinary tract.</title>
        <authorList>
            <person name="Mores C.R."/>
            <person name="Putonti C."/>
            <person name="Wolfe A.J."/>
        </authorList>
    </citation>
    <scope>NUCLEOTIDE SEQUENCE [LARGE SCALE GENOMIC DNA]</scope>
    <source>
        <strain evidence="10">UMB8614</strain>
    </source>
</reference>
<sequence>MDKKTIMLVCAAGLSTSILVTNMKKYAANNDFNVEVFATGTSQFDTNIKEKNVDVVLLGPQVRFMKDEFEKRLTEKRIPIAVIDMKDYGSMDGEKVLNQAFKMMD</sequence>
<dbReference type="InterPro" id="IPR051819">
    <property type="entry name" value="PTS_sugar-specific_EIIB"/>
</dbReference>
<gene>
    <name evidence="9" type="ORF">F6I34_02440</name>
</gene>
<evidence type="ECO:0000256" key="3">
    <source>
        <dbReference type="ARBA" id="ARBA00022597"/>
    </source>
</evidence>
<dbReference type="EMBL" id="VYVN01000003">
    <property type="protein sequence ID" value="KAA9242077.1"/>
    <property type="molecule type" value="Genomic_DNA"/>
</dbReference>
<dbReference type="SUPFAM" id="SSF52794">
    <property type="entry name" value="PTS system IIB component-like"/>
    <property type="match status" value="1"/>
</dbReference>
<feature type="modified residue" description="Phosphocysteine; by EIIA" evidence="7">
    <location>
        <position position="10"/>
    </location>
</feature>
<accession>A0A5N1BPP4</accession>
<keyword evidence="3 9" id="KW-0762">Sugar transport</keyword>
<dbReference type="InterPro" id="IPR003501">
    <property type="entry name" value="PTS_EIIB_2/3"/>
</dbReference>
<dbReference type="RefSeq" id="WP_111822201.1">
    <property type="nucleotide sequence ID" value="NZ_QMGY01000003.1"/>
</dbReference>
<dbReference type="CDD" id="cd05564">
    <property type="entry name" value="PTS_IIB_chitobiose_lichenan"/>
    <property type="match status" value="1"/>
</dbReference>
<dbReference type="InterPro" id="IPR036095">
    <property type="entry name" value="PTS_EIIB-like_sf"/>
</dbReference>
<evidence type="ECO:0000256" key="6">
    <source>
        <dbReference type="ARBA" id="ARBA00022777"/>
    </source>
</evidence>
<keyword evidence="6" id="KW-0418">Kinase</keyword>
<evidence type="ECO:0000256" key="2">
    <source>
        <dbReference type="ARBA" id="ARBA00022553"/>
    </source>
</evidence>
<keyword evidence="2" id="KW-0597">Phosphoprotein</keyword>
<dbReference type="PROSITE" id="PS51100">
    <property type="entry name" value="PTS_EIIB_TYPE_3"/>
    <property type="match status" value="1"/>
</dbReference>
<dbReference type="GO" id="GO:0008982">
    <property type="term" value="F:protein-N(PI)-phosphohistidine-sugar phosphotransferase activity"/>
    <property type="evidence" value="ECO:0007669"/>
    <property type="project" value="InterPro"/>
</dbReference>
<evidence type="ECO:0000313" key="10">
    <source>
        <dbReference type="Proteomes" id="UP000326476"/>
    </source>
</evidence>
<dbReference type="Proteomes" id="UP000326476">
    <property type="component" value="Unassembled WGS sequence"/>
</dbReference>